<comment type="similarity">
    <text evidence="1">Belongs to the helicase family. RecQ subfamily.</text>
</comment>
<sequence length="146" mass="17220">MGKEFCKDFKELRSTRQFMERTIVFCQTYQDCSNLYLYIQSTMGKEFKHPIGLPDYHSFRIIHWGPPTDIESYIQETGRAGRDGKTAQAQLLYSKWDISFSFMEDKIASYCKNTNLCRREVLFKDFEYLFQERPVGPLCCDICAIT</sequence>
<dbReference type="GO" id="GO:0000724">
    <property type="term" value="P:double-strand break repair via homologous recombination"/>
    <property type="evidence" value="ECO:0007669"/>
    <property type="project" value="TreeGrafter"/>
</dbReference>
<dbReference type="Gene3D" id="3.40.50.300">
    <property type="entry name" value="P-loop containing nucleotide triphosphate hydrolases"/>
    <property type="match status" value="1"/>
</dbReference>
<evidence type="ECO:0000256" key="5">
    <source>
        <dbReference type="ARBA" id="ARBA00034808"/>
    </source>
</evidence>
<evidence type="ECO:0000313" key="6">
    <source>
        <dbReference type="EnsemblMetazoa" id="Aqu2.1.39423_001"/>
    </source>
</evidence>
<accession>A0A1X7VHH6</accession>
<dbReference type="InParanoid" id="A0A1X7VHH6"/>
<dbReference type="EnsemblMetazoa" id="Aqu2.1.39423_001">
    <property type="protein sequence ID" value="Aqu2.1.39423_001"/>
    <property type="gene ID" value="Aqu2.1.39423"/>
</dbReference>
<dbReference type="OrthoDB" id="10261556at2759"/>
<dbReference type="InterPro" id="IPR027417">
    <property type="entry name" value="P-loop_NTPase"/>
</dbReference>
<dbReference type="eggNOG" id="KOG0351">
    <property type="taxonomic scope" value="Eukaryota"/>
</dbReference>
<dbReference type="GO" id="GO:0003677">
    <property type="term" value="F:DNA binding"/>
    <property type="evidence" value="ECO:0007669"/>
    <property type="project" value="UniProtKB-KW"/>
</dbReference>
<dbReference type="GO" id="GO:0043138">
    <property type="term" value="F:3'-5' DNA helicase activity"/>
    <property type="evidence" value="ECO:0007669"/>
    <property type="project" value="UniProtKB-EC"/>
</dbReference>
<dbReference type="GO" id="GO:0005737">
    <property type="term" value="C:cytoplasm"/>
    <property type="evidence" value="ECO:0007669"/>
    <property type="project" value="TreeGrafter"/>
</dbReference>
<dbReference type="PANTHER" id="PTHR13710">
    <property type="entry name" value="DNA HELICASE RECQ FAMILY MEMBER"/>
    <property type="match status" value="1"/>
</dbReference>
<reference evidence="6" key="1">
    <citation type="submission" date="2017-05" db="UniProtKB">
        <authorList>
            <consortium name="EnsemblMetazoa"/>
        </authorList>
    </citation>
    <scope>IDENTIFICATION</scope>
</reference>
<dbReference type="GO" id="GO:0009378">
    <property type="term" value="F:four-way junction helicase activity"/>
    <property type="evidence" value="ECO:0007669"/>
    <property type="project" value="TreeGrafter"/>
</dbReference>
<protein>
    <recommendedName>
        <fullName evidence="5">DNA 3'-5' helicase</fullName>
        <ecNumber evidence="5">5.6.2.4</ecNumber>
    </recommendedName>
</protein>
<dbReference type="GO" id="GO:0005694">
    <property type="term" value="C:chromosome"/>
    <property type="evidence" value="ECO:0007669"/>
    <property type="project" value="TreeGrafter"/>
</dbReference>
<evidence type="ECO:0000256" key="2">
    <source>
        <dbReference type="ARBA" id="ARBA00023125"/>
    </source>
</evidence>
<keyword evidence="2" id="KW-0238">DNA-binding</keyword>
<keyword evidence="3" id="KW-0413">Isomerase</keyword>
<evidence type="ECO:0000256" key="3">
    <source>
        <dbReference type="ARBA" id="ARBA00023235"/>
    </source>
</evidence>
<proteinExistence type="inferred from homology"/>
<evidence type="ECO:0000256" key="4">
    <source>
        <dbReference type="ARBA" id="ARBA00034617"/>
    </source>
</evidence>
<dbReference type="AlphaFoldDB" id="A0A1X7VHH6"/>
<dbReference type="SUPFAM" id="SSF52540">
    <property type="entry name" value="P-loop containing nucleoside triphosphate hydrolases"/>
    <property type="match status" value="1"/>
</dbReference>
<name>A0A1X7VHH6_AMPQE</name>
<organism evidence="6">
    <name type="scientific">Amphimedon queenslandica</name>
    <name type="common">Sponge</name>
    <dbReference type="NCBI Taxonomy" id="400682"/>
    <lineage>
        <taxon>Eukaryota</taxon>
        <taxon>Metazoa</taxon>
        <taxon>Porifera</taxon>
        <taxon>Demospongiae</taxon>
        <taxon>Heteroscleromorpha</taxon>
        <taxon>Haplosclerida</taxon>
        <taxon>Niphatidae</taxon>
        <taxon>Amphimedon</taxon>
    </lineage>
</organism>
<dbReference type="PANTHER" id="PTHR13710:SF105">
    <property type="entry name" value="ATP-DEPENDENT DNA HELICASE Q1"/>
    <property type="match status" value="1"/>
</dbReference>
<comment type="catalytic activity">
    <reaction evidence="4">
        <text>Couples ATP hydrolysis with the unwinding of duplex DNA by translocating in the 3'-5' direction.</text>
        <dbReference type="EC" id="5.6.2.4"/>
    </reaction>
</comment>
<evidence type="ECO:0000256" key="1">
    <source>
        <dbReference type="ARBA" id="ARBA00005446"/>
    </source>
</evidence>
<dbReference type="EC" id="5.6.2.4" evidence="5"/>